<keyword evidence="5" id="KW-0539">Nucleus</keyword>
<dbReference type="OrthoDB" id="77607at2759"/>
<feature type="compositionally biased region" description="Acidic residues" evidence="6">
    <location>
        <begin position="68"/>
        <end position="81"/>
    </location>
</feature>
<evidence type="ECO:0000313" key="7">
    <source>
        <dbReference type="EMBL" id="GAA99502.1"/>
    </source>
</evidence>
<dbReference type="InParanoid" id="G7E8N4"/>
<dbReference type="HOGENOM" id="CLU_041821_1_0_1"/>
<dbReference type="Proteomes" id="UP000009131">
    <property type="component" value="Unassembled WGS sequence"/>
</dbReference>
<evidence type="ECO:0000256" key="1">
    <source>
        <dbReference type="ARBA" id="ARBA00004123"/>
    </source>
</evidence>
<name>G7E8N4_MIXOS</name>
<keyword evidence="3" id="KW-0863">Zinc-finger</keyword>
<accession>G7E8N4</accession>
<dbReference type="GO" id="GO:0005681">
    <property type="term" value="C:spliceosomal complex"/>
    <property type="evidence" value="ECO:0007669"/>
    <property type="project" value="InterPro"/>
</dbReference>
<comment type="subcellular location">
    <subcellularLocation>
        <location evidence="1">Nucleus</location>
    </subcellularLocation>
</comment>
<dbReference type="AlphaFoldDB" id="G7E8N4"/>
<evidence type="ECO:0000256" key="4">
    <source>
        <dbReference type="ARBA" id="ARBA00022833"/>
    </source>
</evidence>
<sequence length="255" mass="28194">MSDLRSLMKSARRLEHPQAKYDRTGKLTCSLCALPVKHESLWAAHTTSKLHRGNAQRAQEALQKRALEEEDDDGGVESDEEPAPKRARKASEPAPEVQGLPAGFFDDASDAQAAAAQDLHPAASTRAEEQEAPVEEEEEEDPEWAAFKQTIAAPEDELAGYSNAAMTVRGEPVMFDAPAARADETQDGGDDDDDGDGKPEESEAERKDREEREELMERIENEEREQLEADERVEALKKRMALLKSARLAKAKVTT</sequence>
<dbReference type="eggNOG" id="KOG3032">
    <property type="taxonomic scope" value="Eukaryota"/>
</dbReference>
<feature type="compositionally biased region" description="Acidic residues" evidence="6">
    <location>
        <begin position="185"/>
        <end position="195"/>
    </location>
</feature>
<dbReference type="GO" id="GO:0033314">
    <property type="term" value="P:mitotic DNA replication checkpoint signaling"/>
    <property type="evidence" value="ECO:0007669"/>
    <property type="project" value="TreeGrafter"/>
</dbReference>
<keyword evidence="2" id="KW-0479">Metal-binding</keyword>
<feature type="region of interest" description="Disordered" evidence="6">
    <location>
        <begin position="48"/>
        <end position="152"/>
    </location>
</feature>
<dbReference type="InterPro" id="IPR040050">
    <property type="entry name" value="ZNF830-like"/>
</dbReference>
<dbReference type="GO" id="GO:0044773">
    <property type="term" value="P:mitotic DNA damage checkpoint signaling"/>
    <property type="evidence" value="ECO:0007669"/>
    <property type="project" value="TreeGrafter"/>
</dbReference>
<feature type="region of interest" description="Disordered" evidence="6">
    <location>
        <begin position="172"/>
        <end position="226"/>
    </location>
</feature>
<dbReference type="GO" id="GO:0003676">
    <property type="term" value="F:nucleic acid binding"/>
    <property type="evidence" value="ECO:0007669"/>
    <property type="project" value="InterPro"/>
</dbReference>
<dbReference type="OMA" id="WDSHVRG"/>
<organism evidence="7 8">
    <name type="scientific">Mixia osmundae (strain CBS 9802 / IAM 14324 / JCM 22182 / KY 12970)</name>
    <dbReference type="NCBI Taxonomy" id="764103"/>
    <lineage>
        <taxon>Eukaryota</taxon>
        <taxon>Fungi</taxon>
        <taxon>Dikarya</taxon>
        <taxon>Basidiomycota</taxon>
        <taxon>Pucciniomycotina</taxon>
        <taxon>Mixiomycetes</taxon>
        <taxon>Mixiales</taxon>
        <taxon>Mixiaceae</taxon>
        <taxon>Mixia</taxon>
    </lineage>
</organism>
<proteinExistence type="predicted"/>
<dbReference type="PANTHER" id="PTHR13278:SF0">
    <property type="entry name" value="ZINC FINGER PROTEIN 830"/>
    <property type="match status" value="1"/>
</dbReference>
<evidence type="ECO:0000256" key="3">
    <source>
        <dbReference type="ARBA" id="ARBA00022771"/>
    </source>
</evidence>
<dbReference type="PANTHER" id="PTHR13278">
    <property type="entry name" value="ZINC FINGER PROTEIN 830"/>
    <property type="match status" value="1"/>
</dbReference>
<feature type="compositionally biased region" description="Basic and acidic residues" evidence="6">
    <location>
        <begin position="196"/>
        <end position="226"/>
    </location>
</feature>
<reference evidence="7 8" key="2">
    <citation type="journal article" date="2012" name="Open Biol.">
        <title>Characteristics of nucleosomes and linker DNA regions on the genome of the basidiomycete Mixia osmundae revealed by mono- and dinucleosome mapping.</title>
        <authorList>
            <person name="Nishida H."/>
            <person name="Kondo S."/>
            <person name="Matsumoto T."/>
            <person name="Suzuki Y."/>
            <person name="Yoshikawa H."/>
            <person name="Taylor T.D."/>
            <person name="Sugiyama J."/>
        </authorList>
    </citation>
    <scope>NUCLEOTIDE SEQUENCE [LARGE SCALE GENOMIC DNA]</scope>
    <source>
        <strain evidence="8">CBS 9802 / IAM 14324 / JCM 22182 / KY 12970</strain>
    </source>
</reference>
<evidence type="ECO:0000313" key="8">
    <source>
        <dbReference type="Proteomes" id="UP000009131"/>
    </source>
</evidence>
<comment type="caution">
    <text evidence="7">The sequence shown here is derived from an EMBL/GenBank/DDBJ whole genome shotgun (WGS) entry which is preliminary data.</text>
</comment>
<keyword evidence="4" id="KW-0862">Zinc</keyword>
<gene>
    <name evidence="7" type="primary">Mo06202</name>
    <name evidence="7" type="ORF">E5Q_06202</name>
</gene>
<dbReference type="GO" id="GO:0008270">
    <property type="term" value="F:zinc ion binding"/>
    <property type="evidence" value="ECO:0007669"/>
    <property type="project" value="UniProtKB-KW"/>
</dbReference>
<evidence type="ECO:0000256" key="5">
    <source>
        <dbReference type="ARBA" id="ARBA00023242"/>
    </source>
</evidence>
<dbReference type="GO" id="GO:0033260">
    <property type="term" value="P:nuclear DNA replication"/>
    <property type="evidence" value="ECO:0007669"/>
    <property type="project" value="TreeGrafter"/>
</dbReference>
<evidence type="ECO:0008006" key="9">
    <source>
        <dbReference type="Google" id="ProtNLM"/>
    </source>
</evidence>
<keyword evidence="8" id="KW-1185">Reference proteome</keyword>
<evidence type="ECO:0000256" key="6">
    <source>
        <dbReference type="SAM" id="MobiDB-lite"/>
    </source>
</evidence>
<dbReference type="EMBL" id="BABT02000220">
    <property type="protein sequence ID" value="GAA99502.1"/>
    <property type="molecule type" value="Genomic_DNA"/>
</dbReference>
<dbReference type="RefSeq" id="XP_014568730.1">
    <property type="nucleotide sequence ID" value="XM_014713244.1"/>
</dbReference>
<reference evidence="7 8" key="1">
    <citation type="journal article" date="2011" name="J. Gen. Appl. Microbiol.">
        <title>Draft genome sequencing of the enigmatic basidiomycete Mixia osmundae.</title>
        <authorList>
            <person name="Nishida H."/>
            <person name="Nagatsuka Y."/>
            <person name="Sugiyama J."/>
        </authorList>
    </citation>
    <scope>NUCLEOTIDE SEQUENCE [LARGE SCALE GENOMIC DNA]</scope>
    <source>
        <strain evidence="8">CBS 9802 / IAM 14324 / JCM 22182 / KY 12970</strain>
    </source>
</reference>
<protein>
    <recommendedName>
        <fullName evidence="9">Coiled-coil domain-containing protein 16</fullName>
    </recommendedName>
</protein>
<feature type="compositionally biased region" description="Acidic residues" evidence="6">
    <location>
        <begin position="130"/>
        <end position="143"/>
    </location>
</feature>
<evidence type="ECO:0000256" key="2">
    <source>
        <dbReference type="ARBA" id="ARBA00022723"/>
    </source>
</evidence>
<feature type="compositionally biased region" description="Low complexity" evidence="6">
    <location>
        <begin position="102"/>
        <end position="124"/>
    </location>
</feature>
<dbReference type="STRING" id="764103.G7E8N4"/>